<feature type="compositionally biased region" description="Low complexity" evidence="9">
    <location>
        <begin position="413"/>
        <end position="427"/>
    </location>
</feature>
<gene>
    <name evidence="12" type="ORF">TKK_006616</name>
</gene>
<protein>
    <recommendedName>
        <fullName evidence="11">Ig-like domain-containing protein</fullName>
    </recommendedName>
</protein>
<evidence type="ECO:0000256" key="6">
    <source>
        <dbReference type="ARBA" id="ARBA00023157"/>
    </source>
</evidence>
<dbReference type="GO" id="GO:0005886">
    <property type="term" value="C:plasma membrane"/>
    <property type="evidence" value="ECO:0007669"/>
    <property type="project" value="UniProtKB-SubCell"/>
</dbReference>
<dbReference type="PANTHER" id="PTHR12231">
    <property type="entry name" value="CTX-RELATED TYPE I TRANSMEMBRANE PROTEIN"/>
    <property type="match status" value="1"/>
</dbReference>
<comment type="subcellular location">
    <subcellularLocation>
        <location evidence="1">Cell membrane</location>
    </subcellularLocation>
</comment>
<keyword evidence="4" id="KW-0677">Repeat</keyword>
<evidence type="ECO:0000259" key="11">
    <source>
        <dbReference type="PROSITE" id="PS50835"/>
    </source>
</evidence>
<dbReference type="SMART" id="SM00408">
    <property type="entry name" value="IGc2"/>
    <property type="match status" value="3"/>
</dbReference>
<dbReference type="Gene3D" id="2.60.40.10">
    <property type="entry name" value="Immunoglobulins"/>
    <property type="match status" value="3"/>
</dbReference>
<keyword evidence="5" id="KW-0472">Membrane</keyword>
<feature type="compositionally biased region" description="Gly residues" evidence="9">
    <location>
        <begin position="392"/>
        <end position="406"/>
    </location>
</feature>
<dbReference type="Pfam" id="PF07679">
    <property type="entry name" value="I-set"/>
    <property type="match status" value="2"/>
</dbReference>
<evidence type="ECO:0000256" key="8">
    <source>
        <dbReference type="ARBA" id="ARBA00023319"/>
    </source>
</evidence>
<organism evidence="12 13">
    <name type="scientific">Trichogramma kaykai</name>
    <dbReference type="NCBI Taxonomy" id="54128"/>
    <lineage>
        <taxon>Eukaryota</taxon>
        <taxon>Metazoa</taxon>
        <taxon>Ecdysozoa</taxon>
        <taxon>Arthropoda</taxon>
        <taxon>Hexapoda</taxon>
        <taxon>Insecta</taxon>
        <taxon>Pterygota</taxon>
        <taxon>Neoptera</taxon>
        <taxon>Endopterygota</taxon>
        <taxon>Hymenoptera</taxon>
        <taxon>Apocrita</taxon>
        <taxon>Proctotrupomorpha</taxon>
        <taxon>Chalcidoidea</taxon>
        <taxon>Trichogrammatidae</taxon>
        <taxon>Trichogramma</taxon>
    </lineage>
</organism>
<evidence type="ECO:0000256" key="5">
    <source>
        <dbReference type="ARBA" id="ARBA00023136"/>
    </source>
</evidence>
<dbReference type="EMBL" id="JBJJXI010000054">
    <property type="protein sequence ID" value="KAL3399995.1"/>
    <property type="molecule type" value="Genomic_DNA"/>
</dbReference>
<dbReference type="Proteomes" id="UP001627154">
    <property type="component" value="Unassembled WGS sequence"/>
</dbReference>
<evidence type="ECO:0000256" key="9">
    <source>
        <dbReference type="SAM" id="MobiDB-lite"/>
    </source>
</evidence>
<keyword evidence="3 10" id="KW-0732">Signal</keyword>
<sequence>MASHEFAATSLLLATLLLLELCLCQIAPEIMPEFLAPLENHTVIQGREVSFTCVVNHLQSYRVAWIKSDSRAILAIHTHLVAHNPRLSVTHNGHNTWKLHVSNVQKNDSGTYMCQVNTEPMLSQMGYMTVVIPPDIMDETSEGLVAHEGGNIKLRCVATGSPEPNVTWKREDGHKIVLRENGQKKLLEKYEGEQLELTGVLRQEMGTYLCIASNGIPPTVSKRYAVNVQFQPSIKVTNHVVGAPVTKNVTLQCIVEASPQAMNTWFTDKGEKLLPNDKYSMSEAPINHYSWEMNLTIRSLDKGDFVGYVCSSENALGKAEGAVRLQELELARDVYQTTSAPGTQSRPNDLRPNRKKQQQQGSKSSRRKFSQRHHDSGGGGGGGGGDDDDNQGGLGVGGEYDGGQGQGQDNELLTSSNSGNSLGHSSTQTMDGGGASGGKNGHQRVGGSAGSGNQQQQQHRNYDKPRSSSYPGSGSIGIMLRATTSLGSLQMLAMIGIASRIL</sequence>
<dbReference type="InterPro" id="IPR013783">
    <property type="entry name" value="Ig-like_fold"/>
</dbReference>
<dbReference type="InterPro" id="IPR013098">
    <property type="entry name" value="Ig_I-set"/>
</dbReference>
<evidence type="ECO:0000256" key="2">
    <source>
        <dbReference type="ARBA" id="ARBA00022475"/>
    </source>
</evidence>
<evidence type="ECO:0000256" key="1">
    <source>
        <dbReference type="ARBA" id="ARBA00004236"/>
    </source>
</evidence>
<dbReference type="PANTHER" id="PTHR12231:SF265">
    <property type="entry name" value="DPR-INTERACTING PROTEIN LAMBDA"/>
    <property type="match status" value="1"/>
</dbReference>
<evidence type="ECO:0000256" key="4">
    <source>
        <dbReference type="ARBA" id="ARBA00022737"/>
    </source>
</evidence>
<proteinExistence type="predicted"/>
<name>A0ABD2X510_9HYME</name>
<comment type="caution">
    <text evidence="12">The sequence shown here is derived from an EMBL/GenBank/DDBJ whole genome shotgun (WGS) entry which is preliminary data.</text>
</comment>
<keyword evidence="6" id="KW-1015">Disulfide bond</keyword>
<accession>A0ABD2X510</accession>
<dbReference type="PROSITE" id="PS50835">
    <property type="entry name" value="IG_LIKE"/>
    <property type="match status" value="3"/>
</dbReference>
<dbReference type="InterPro" id="IPR007110">
    <property type="entry name" value="Ig-like_dom"/>
</dbReference>
<dbReference type="AlphaFoldDB" id="A0ABD2X510"/>
<feature type="signal peptide" evidence="10">
    <location>
        <begin position="1"/>
        <end position="24"/>
    </location>
</feature>
<dbReference type="InterPro" id="IPR051170">
    <property type="entry name" value="Neural/epithelial_adhesion"/>
</dbReference>
<keyword evidence="2" id="KW-1003">Cell membrane</keyword>
<keyword evidence="7" id="KW-0325">Glycoprotein</keyword>
<feature type="domain" description="Ig-like" evidence="11">
    <location>
        <begin position="28"/>
        <end position="117"/>
    </location>
</feature>
<dbReference type="InterPro" id="IPR003598">
    <property type="entry name" value="Ig_sub2"/>
</dbReference>
<evidence type="ECO:0000313" key="12">
    <source>
        <dbReference type="EMBL" id="KAL3399995.1"/>
    </source>
</evidence>
<keyword evidence="8" id="KW-0393">Immunoglobulin domain</keyword>
<reference evidence="12 13" key="1">
    <citation type="journal article" date="2024" name="bioRxiv">
        <title>A reference genome for Trichogramma kaykai: A tiny desert-dwelling parasitoid wasp with competing sex-ratio distorters.</title>
        <authorList>
            <person name="Culotta J."/>
            <person name="Lindsey A.R."/>
        </authorList>
    </citation>
    <scope>NUCLEOTIDE SEQUENCE [LARGE SCALE GENOMIC DNA]</scope>
    <source>
        <strain evidence="12 13">KSX58</strain>
    </source>
</reference>
<dbReference type="InterPro" id="IPR036179">
    <property type="entry name" value="Ig-like_dom_sf"/>
</dbReference>
<evidence type="ECO:0000313" key="13">
    <source>
        <dbReference type="Proteomes" id="UP001627154"/>
    </source>
</evidence>
<feature type="domain" description="Ig-like" evidence="11">
    <location>
        <begin position="134"/>
        <end position="221"/>
    </location>
</feature>
<feature type="compositionally biased region" description="Gly residues" evidence="9">
    <location>
        <begin position="431"/>
        <end position="440"/>
    </location>
</feature>
<keyword evidence="13" id="KW-1185">Reference proteome</keyword>
<dbReference type="Pfam" id="PF13927">
    <property type="entry name" value="Ig_3"/>
    <property type="match status" value="1"/>
</dbReference>
<feature type="compositionally biased region" description="Polar residues" evidence="9">
    <location>
        <begin position="336"/>
        <end position="347"/>
    </location>
</feature>
<feature type="domain" description="Ig-like" evidence="11">
    <location>
        <begin position="232"/>
        <end position="329"/>
    </location>
</feature>
<evidence type="ECO:0000256" key="10">
    <source>
        <dbReference type="SAM" id="SignalP"/>
    </source>
</evidence>
<feature type="region of interest" description="Disordered" evidence="9">
    <location>
        <begin position="336"/>
        <end position="473"/>
    </location>
</feature>
<dbReference type="SMART" id="SM00409">
    <property type="entry name" value="IG"/>
    <property type="match status" value="3"/>
</dbReference>
<dbReference type="FunFam" id="2.60.40.10:FF:000328">
    <property type="entry name" value="CLUMA_CG000981, isoform A"/>
    <property type="match status" value="1"/>
</dbReference>
<feature type="chain" id="PRO_5044799036" description="Ig-like domain-containing protein" evidence="10">
    <location>
        <begin position="25"/>
        <end position="502"/>
    </location>
</feature>
<evidence type="ECO:0000256" key="3">
    <source>
        <dbReference type="ARBA" id="ARBA00022729"/>
    </source>
</evidence>
<evidence type="ECO:0000256" key="7">
    <source>
        <dbReference type="ARBA" id="ARBA00023180"/>
    </source>
</evidence>
<dbReference type="SUPFAM" id="SSF48726">
    <property type="entry name" value="Immunoglobulin"/>
    <property type="match status" value="3"/>
</dbReference>
<dbReference type="InterPro" id="IPR003599">
    <property type="entry name" value="Ig_sub"/>
</dbReference>